<dbReference type="GeneID" id="25741529"/>
<dbReference type="RefSeq" id="XP_013898329.1">
    <property type="nucleotide sequence ID" value="XM_014042875.1"/>
</dbReference>
<proteinExistence type="predicted"/>
<accession>A0A0D2M7H2</accession>
<dbReference type="PANTHER" id="PTHR34048:SF3">
    <property type="entry name" value="LOW-DENSITY RECEPTOR-LIKE PROTEIN"/>
    <property type="match status" value="1"/>
</dbReference>
<gene>
    <name evidence="2" type="ORF">MNEG_8654</name>
</gene>
<dbReference type="Proteomes" id="UP000054498">
    <property type="component" value="Unassembled WGS sequence"/>
</dbReference>
<dbReference type="AlphaFoldDB" id="A0A0D2M7H2"/>
<evidence type="ECO:0008006" key="4">
    <source>
        <dbReference type="Google" id="ProtNLM"/>
    </source>
</evidence>
<keyword evidence="1" id="KW-0472">Membrane</keyword>
<name>A0A0D2M7H2_9CHLO</name>
<dbReference type="STRING" id="145388.A0A0D2M7H2"/>
<feature type="transmembrane region" description="Helical" evidence="1">
    <location>
        <begin position="20"/>
        <end position="43"/>
    </location>
</feature>
<dbReference type="GO" id="GO:0009535">
    <property type="term" value="C:chloroplast thylakoid membrane"/>
    <property type="evidence" value="ECO:0007669"/>
    <property type="project" value="TreeGrafter"/>
</dbReference>
<dbReference type="EMBL" id="KK101885">
    <property type="protein sequence ID" value="KIY99309.1"/>
    <property type="molecule type" value="Genomic_DNA"/>
</dbReference>
<dbReference type="KEGG" id="mng:MNEG_8654"/>
<organism evidence="2 3">
    <name type="scientific">Monoraphidium neglectum</name>
    <dbReference type="NCBI Taxonomy" id="145388"/>
    <lineage>
        <taxon>Eukaryota</taxon>
        <taxon>Viridiplantae</taxon>
        <taxon>Chlorophyta</taxon>
        <taxon>core chlorophytes</taxon>
        <taxon>Chlorophyceae</taxon>
        <taxon>CS clade</taxon>
        <taxon>Sphaeropleales</taxon>
        <taxon>Selenastraceae</taxon>
        <taxon>Monoraphidium</taxon>
    </lineage>
</organism>
<evidence type="ECO:0000313" key="3">
    <source>
        <dbReference type="Proteomes" id="UP000054498"/>
    </source>
</evidence>
<dbReference type="OrthoDB" id="1700403at2759"/>
<dbReference type="PANTHER" id="PTHR34048">
    <property type="entry name" value="LOW-DENSITY RECEPTOR-LIKE PROTEIN"/>
    <property type="match status" value="1"/>
</dbReference>
<evidence type="ECO:0000313" key="2">
    <source>
        <dbReference type="EMBL" id="KIY99309.1"/>
    </source>
</evidence>
<protein>
    <recommendedName>
        <fullName evidence="4">YtxH domain-containing protein</fullName>
    </recommendedName>
</protein>
<reference evidence="2 3" key="1">
    <citation type="journal article" date="2013" name="BMC Genomics">
        <title>Reconstruction of the lipid metabolism for the microalga Monoraphidium neglectum from its genome sequence reveals characteristics suitable for biofuel production.</title>
        <authorList>
            <person name="Bogen C."/>
            <person name="Al-Dilaimi A."/>
            <person name="Albersmeier A."/>
            <person name="Wichmann J."/>
            <person name="Grundmann M."/>
            <person name="Rupp O."/>
            <person name="Lauersen K.J."/>
            <person name="Blifernez-Klassen O."/>
            <person name="Kalinowski J."/>
            <person name="Goesmann A."/>
            <person name="Mussgnug J.H."/>
            <person name="Kruse O."/>
        </authorList>
    </citation>
    <scope>NUCLEOTIDE SEQUENCE [LARGE SCALE GENOMIC DNA]</scope>
    <source>
        <strain evidence="2 3">SAG 48.87</strain>
    </source>
</reference>
<dbReference type="GO" id="GO:0009706">
    <property type="term" value="C:chloroplast inner membrane"/>
    <property type="evidence" value="ECO:0007669"/>
    <property type="project" value="TreeGrafter"/>
</dbReference>
<keyword evidence="3" id="KW-1185">Reference proteome</keyword>
<dbReference type="InterPro" id="IPR040377">
    <property type="entry name" value="Ssl2009-like"/>
</dbReference>
<keyword evidence="1" id="KW-1133">Transmembrane helix</keyword>
<sequence length="99" mass="10779">MRKPLSTRAERGDSGFTTGFIMGGVVFGALGFLFAPQISRALLGDDSRLRLPRFMEEEAPKDPEATKQELIDKIAQLNASIDEVAATLKAKDTEPLVQS</sequence>
<keyword evidence="1" id="KW-0812">Transmembrane</keyword>
<evidence type="ECO:0000256" key="1">
    <source>
        <dbReference type="SAM" id="Phobius"/>
    </source>
</evidence>